<sequence>MTHHLRTFKISWLKTKFTERVAPFVPILHKDIVNQLLKAAEPQNPGMLDNESEALCFAIYLIALTSTNGNECMEIFANRQRDDLMQRYRAATEDAIMRAVAGKKVCWVVIQAAIFLAYAGWSQFGSRYVGDLLEWILGLAKLIGLENKSELGMTIFQGEMYRRLWMELSLMDTRVSEDLGRAFQIRSVTVEIPLNVNDDQLRHGMEKLPDEQRGFTNMAFGTIRFAIASTMRYLRTGDNGQFELATTPEYYLDYAIRLDYISRFIEEKYILHCDLTVPIQWFTCAVARVILGRLWIMVNSLLVQEGFFPPAEALKMHKRLFRKAVEINRVGLQIGRVSGTVPFTWKNLTHLPLRNLLFLAKYVTTQKVKEKVWRDVKEGYYRTFDVDPYRNEPLWDEIDHLMILAAAARDETLARQR</sequence>
<dbReference type="PANTHER" id="PTHR31001">
    <property type="entry name" value="UNCHARACTERIZED TRANSCRIPTIONAL REGULATORY PROTEIN"/>
    <property type="match status" value="1"/>
</dbReference>
<keyword evidence="2" id="KW-0479">Metal-binding</keyword>
<evidence type="ECO:0000313" key="7">
    <source>
        <dbReference type="EMBL" id="RJE21238.1"/>
    </source>
</evidence>
<dbReference type="Proteomes" id="UP000266188">
    <property type="component" value="Unassembled WGS sequence"/>
</dbReference>
<keyword evidence="4" id="KW-0804">Transcription</keyword>
<evidence type="ECO:0000256" key="4">
    <source>
        <dbReference type="ARBA" id="ARBA00023163"/>
    </source>
</evidence>
<keyword evidence="8" id="KW-1185">Reference proteome</keyword>
<proteinExistence type="predicted"/>
<keyword evidence="6" id="KW-1133">Transmembrane helix</keyword>
<feature type="transmembrane region" description="Helical" evidence="6">
    <location>
        <begin position="105"/>
        <end position="121"/>
    </location>
</feature>
<keyword evidence="6" id="KW-0812">Transmembrane</keyword>
<dbReference type="GO" id="GO:0005634">
    <property type="term" value="C:nucleus"/>
    <property type="evidence" value="ECO:0007669"/>
    <property type="project" value="UniProtKB-SubCell"/>
</dbReference>
<protein>
    <submittedName>
        <fullName evidence="7">Transcription factor</fullName>
    </submittedName>
</protein>
<dbReference type="EMBL" id="MVGC01000242">
    <property type="protein sequence ID" value="RJE21238.1"/>
    <property type="molecule type" value="Genomic_DNA"/>
</dbReference>
<evidence type="ECO:0000256" key="5">
    <source>
        <dbReference type="ARBA" id="ARBA00023242"/>
    </source>
</evidence>
<evidence type="ECO:0000256" key="3">
    <source>
        <dbReference type="ARBA" id="ARBA00023015"/>
    </source>
</evidence>
<organism evidence="7 8">
    <name type="scientific">Aspergillus sclerotialis</name>
    <dbReference type="NCBI Taxonomy" id="2070753"/>
    <lineage>
        <taxon>Eukaryota</taxon>
        <taxon>Fungi</taxon>
        <taxon>Dikarya</taxon>
        <taxon>Ascomycota</taxon>
        <taxon>Pezizomycotina</taxon>
        <taxon>Eurotiomycetes</taxon>
        <taxon>Eurotiomycetidae</taxon>
        <taxon>Eurotiales</taxon>
        <taxon>Aspergillaceae</taxon>
        <taxon>Aspergillus</taxon>
        <taxon>Aspergillus subgen. Polypaecilum</taxon>
    </lineage>
</organism>
<evidence type="ECO:0000256" key="2">
    <source>
        <dbReference type="ARBA" id="ARBA00022723"/>
    </source>
</evidence>
<dbReference type="GO" id="GO:0046872">
    <property type="term" value="F:metal ion binding"/>
    <property type="evidence" value="ECO:0007669"/>
    <property type="project" value="UniProtKB-KW"/>
</dbReference>
<reference evidence="8" key="1">
    <citation type="submission" date="2017-02" db="EMBL/GenBank/DDBJ databases">
        <authorList>
            <person name="Tafer H."/>
            <person name="Lopandic K."/>
        </authorList>
    </citation>
    <scope>NUCLEOTIDE SEQUENCE [LARGE SCALE GENOMIC DNA]</scope>
    <source>
        <strain evidence="8">CBS 366.77</strain>
    </source>
</reference>
<keyword evidence="6" id="KW-0472">Membrane</keyword>
<evidence type="ECO:0000256" key="6">
    <source>
        <dbReference type="SAM" id="Phobius"/>
    </source>
</evidence>
<accession>A0A3A2ZDL9</accession>
<keyword evidence="3" id="KW-0805">Transcription regulation</keyword>
<comment type="caution">
    <text evidence="7">The sequence shown here is derived from an EMBL/GenBank/DDBJ whole genome shotgun (WGS) entry which is preliminary data.</text>
</comment>
<dbReference type="CDD" id="cd12148">
    <property type="entry name" value="fungal_TF_MHR"/>
    <property type="match status" value="1"/>
</dbReference>
<evidence type="ECO:0000313" key="8">
    <source>
        <dbReference type="Proteomes" id="UP000266188"/>
    </source>
</evidence>
<dbReference type="InterPro" id="IPR050613">
    <property type="entry name" value="Sec_Metabolite_Reg"/>
</dbReference>
<comment type="subcellular location">
    <subcellularLocation>
        <location evidence="1">Nucleus</location>
    </subcellularLocation>
</comment>
<evidence type="ECO:0000256" key="1">
    <source>
        <dbReference type="ARBA" id="ARBA00004123"/>
    </source>
</evidence>
<dbReference type="OrthoDB" id="435881at2759"/>
<dbReference type="AlphaFoldDB" id="A0A3A2ZDL9"/>
<gene>
    <name evidence="7" type="ORF">PHISCL_06420</name>
</gene>
<keyword evidence="5" id="KW-0539">Nucleus</keyword>
<dbReference type="STRING" id="2070753.A0A3A2ZDL9"/>
<dbReference type="PANTHER" id="PTHR31001:SF50">
    <property type="entry name" value="ZN(II)2CYS6 TRANSCRIPTION FACTOR (EUROFUNG)"/>
    <property type="match status" value="1"/>
</dbReference>
<name>A0A3A2ZDL9_9EURO</name>